<evidence type="ECO:0000259" key="23">
    <source>
        <dbReference type="PROSITE" id="PS50181"/>
    </source>
</evidence>
<dbReference type="GO" id="GO:0003677">
    <property type="term" value="F:DNA binding"/>
    <property type="evidence" value="ECO:0007669"/>
    <property type="project" value="UniProtKB-KW"/>
</dbReference>
<evidence type="ECO:0000313" key="25">
    <source>
        <dbReference type="Proteomes" id="UP001046870"/>
    </source>
</evidence>
<dbReference type="InterPro" id="IPR014016">
    <property type="entry name" value="UvrD-like_ATP-bd"/>
</dbReference>
<dbReference type="GO" id="GO:0043138">
    <property type="term" value="F:3'-5' DNA helicase activity"/>
    <property type="evidence" value="ECO:0007669"/>
    <property type="project" value="UniProtKB-EC"/>
</dbReference>
<evidence type="ECO:0000256" key="4">
    <source>
        <dbReference type="ARBA" id="ARBA00009922"/>
    </source>
</evidence>
<comment type="similarity">
    <text evidence="4">Belongs to the helicase family. UvrD subfamily.</text>
</comment>
<evidence type="ECO:0000256" key="9">
    <source>
        <dbReference type="ARBA" id="ARBA00022801"/>
    </source>
</evidence>
<evidence type="ECO:0000256" key="17">
    <source>
        <dbReference type="ARBA" id="ARBA00034808"/>
    </source>
</evidence>
<dbReference type="InterPro" id="IPR036047">
    <property type="entry name" value="F-box-like_dom_sf"/>
</dbReference>
<dbReference type="GO" id="GO:0005524">
    <property type="term" value="F:ATP binding"/>
    <property type="evidence" value="ECO:0007669"/>
    <property type="project" value="UniProtKB-KW"/>
</dbReference>
<gene>
    <name evidence="24" type="ORF">MATL_G00261500</name>
</gene>
<evidence type="ECO:0000256" key="1">
    <source>
        <dbReference type="ARBA" id="ARBA00004123"/>
    </source>
</evidence>
<evidence type="ECO:0000256" key="19">
    <source>
        <dbReference type="ARBA" id="ARBA00071173"/>
    </source>
</evidence>
<name>A0A9D3PAD1_MEGAT</name>
<evidence type="ECO:0000256" key="18">
    <source>
        <dbReference type="ARBA" id="ARBA00048988"/>
    </source>
</evidence>
<comment type="catalytic activity">
    <reaction evidence="16">
        <text>Couples ATP hydrolysis with the unwinding of duplex DNA by translocating in the 3'-5' direction.</text>
        <dbReference type="EC" id="5.6.2.4"/>
    </reaction>
</comment>
<keyword evidence="5" id="KW-0158">Chromosome</keyword>
<evidence type="ECO:0000256" key="8">
    <source>
        <dbReference type="ARBA" id="ARBA00022786"/>
    </source>
</evidence>
<dbReference type="Pfam" id="PF12937">
    <property type="entry name" value="F-box-like"/>
    <property type="match status" value="1"/>
</dbReference>
<evidence type="ECO:0000256" key="13">
    <source>
        <dbReference type="ARBA" id="ARBA00023204"/>
    </source>
</evidence>
<evidence type="ECO:0000256" key="7">
    <source>
        <dbReference type="ARBA" id="ARBA00022763"/>
    </source>
</evidence>
<protein>
    <recommendedName>
        <fullName evidence="19">F-box DNA helicase 1</fullName>
        <ecNumber evidence="17">5.6.2.4</ecNumber>
    </recommendedName>
    <alternativeName>
        <fullName evidence="21">DNA 3'-5' helicase 1</fullName>
    </alternativeName>
    <alternativeName>
        <fullName evidence="20">F-box only protein 18</fullName>
    </alternativeName>
</protein>
<evidence type="ECO:0000256" key="2">
    <source>
        <dbReference type="ARBA" id="ARBA00004286"/>
    </source>
</evidence>
<dbReference type="PROSITE" id="PS50181">
    <property type="entry name" value="FBOX"/>
    <property type="match status" value="1"/>
</dbReference>
<feature type="domain" description="F-box" evidence="23">
    <location>
        <begin position="272"/>
        <end position="321"/>
    </location>
</feature>
<dbReference type="GO" id="GO:0000724">
    <property type="term" value="P:double-strand break repair via homologous recombination"/>
    <property type="evidence" value="ECO:0007669"/>
    <property type="project" value="TreeGrafter"/>
</dbReference>
<comment type="subcellular location">
    <subcellularLocation>
        <location evidence="2">Chromosome</location>
    </subcellularLocation>
    <subcellularLocation>
        <location evidence="1">Nucleus</location>
    </subcellularLocation>
</comment>
<keyword evidence="15" id="KW-0539">Nucleus</keyword>
<dbReference type="OrthoDB" id="1470711at2759"/>
<feature type="region of interest" description="Disordered" evidence="22">
    <location>
        <begin position="125"/>
        <end position="144"/>
    </location>
</feature>
<reference evidence="24" key="1">
    <citation type="submission" date="2021-01" db="EMBL/GenBank/DDBJ databases">
        <authorList>
            <person name="Zahm M."/>
            <person name="Roques C."/>
            <person name="Cabau C."/>
            <person name="Klopp C."/>
            <person name="Donnadieu C."/>
            <person name="Jouanno E."/>
            <person name="Lampietro C."/>
            <person name="Louis A."/>
            <person name="Herpin A."/>
            <person name="Echchiki A."/>
            <person name="Berthelot C."/>
            <person name="Parey E."/>
            <person name="Roest-Crollius H."/>
            <person name="Braasch I."/>
            <person name="Postlethwait J."/>
            <person name="Bobe J."/>
            <person name="Montfort J."/>
            <person name="Bouchez O."/>
            <person name="Begum T."/>
            <person name="Mejri S."/>
            <person name="Adams A."/>
            <person name="Chen W.-J."/>
            <person name="Guiguen Y."/>
        </authorList>
    </citation>
    <scope>NUCLEOTIDE SEQUENCE</scope>
    <source>
        <strain evidence="24">YG-15Mar2019-1</strain>
        <tissue evidence="24">Brain</tissue>
    </source>
</reference>
<comment type="catalytic activity">
    <reaction evidence="18">
        <text>ATP + H2O = ADP + phosphate + H(+)</text>
        <dbReference type="Rhea" id="RHEA:13065"/>
        <dbReference type="ChEBI" id="CHEBI:15377"/>
        <dbReference type="ChEBI" id="CHEBI:15378"/>
        <dbReference type="ChEBI" id="CHEBI:30616"/>
        <dbReference type="ChEBI" id="CHEBI:43474"/>
        <dbReference type="ChEBI" id="CHEBI:456216"/>
        <dbReference type="EC" id="5.6.2.4"/>
    </reaction>
</comment>
<comment type="caution">
    <text evidence="24">The sequence shown here is derived from an EMBL/GenBank/DDBJ whole genome shotgun (WGS) entry which is preliminary data.</text>
</comment>
<dbReference type="AlphaFoldDB" id="A0A9D3PAD1"/>
<keyword evidence="9" id="KW-0378">Hydrolase</keyword>
<dbReference type="SUPFAM" id="SSF81383">
    <property type="entry name" value="F-box domain"/>
    <property type="match status" value="1"/>
</dbReference>
<keyword evidence="12" id="KW-0238">DNA-binding</keyword>
<accession>A0A9D3PAD1</accession>
<dbReference type="GO" id="GO:0005634">
    <property type="term" value="C:nucleus"/>
    <property type="evidence" value="ECO:0007669"/>
    <property type="project" value="UniProtKB-SubCell"/>
</dbReference>
<keyword evidence="10" id="KW-0347">Helicase</keyword>
<dbReference type="Gene3D" id="1.20.1280.50">
    <property type="match status" value="1"/>
</dbReference>
<keyword evidence="11" id="KW-0067">ATP-binding</keyword>
<dbReference type="InterPro" id="IPR014017">
    <property type="entry name" value="DNA_helicase_UvrD-like_C"/>
</dbReference>
<organism evidence="24 25">
    <name type="scientific">Megalops atlanticus</name>
    <name type="common">Tarpon</name>
    <name type="synonym">Clupea gigantea</name>
    <dbReference type="NCBI Taxonomy" id="7932"/>
    <lineage>
        <taxon>Eukaryota</taxon>
        <taxon>Metazoa</taxon>
        <taxon>Chordata</taxon>
        <taxon>Craniata</taxon>
        <taxon>Vertebrata</taxon>
        <taxon>Euteleostomi</taxon>
        <taxon>Actinopterygii</taxon>
        <taxon>Neopterygii</taxon>
        <taxon>Teleostei</taxon>
        <taxon>Elopiformes</taxon>
        <taxon>Megalopidae</taxon>
        <taxon>Megalops</taxon>
    </lineage>
</organism>
<dbReference type="GO" id="GO:0016787">
    <property type="term" value="F:hydrolase activity"/>
    <property type="evidence" value="ECO:0007669"/>
    <property type="project" value="UniProtKB-KW"/>
</dbReference>
<evidence type="ECO:0000256" key="15">
    <source>
        <dbReference type="ARBA" id="ARBA00023242"/>
    </source>
</evidence>
<dbReference type="CDD" id="cd18786">
    <property type="entry name" value="SF1_C"/>
    <property type="match status" value="1"/>
</dbReference>
<evidence type="ECO:0000256" key="6">
    <source>
        <dbReference type="ARBA" id="ARBA00022741"/>
    </source>
</evidence>
<dbReference type="CDD" id="cd22095">
    <property type="entry name" value="F-box_FBXO18"/>
    <property type="match status" value="1"/>
</dbReference>
<proteinExistence type="inferred from homology"/>
<keyword evidence="6" id="KW-0547">Nucleotide-binding</keyword>
<keyword evidence="25" id="KW-1185">Reference proteome</keyword>
<sequence length="1122" mass="125928">MKLKISKLRIKVCILQGDGPNVPVGSEGTEIDAGACEFTTMETAMRGKAKRRHLGACECALLGQSDQSPLAQPSFMAPNPNRGLFPRTPPKRHKRDSDADGSVHQKPITKFFPVTSILRTSPQKAPPAAVKVEGNPHRVATSKDEEEDIHYLLEGLTDSMFVDDEEFAHPVSVKEEEFARPISVKEEEFARPVSVKEEEFARPVSVKAEPLGQEWTAGCSSWAYQRPLGANGLEPPGAVSVKLEEDEDYSVEPLPDAHYGLLGSSEGQALPQGHLGDLPDEILLVVFGHLPAEDLYRHISLVCRRWRAIVSDPQFVPWKKLYYQYQKREKEAVKQVTSVLTDNHITAKEDLCVLNMVKYMARFKHSRRVQLEQVLRCISAHRLFPQASACIRSRIPELQGTQGDPNPWSAMALMLVLADGVKDILDLVTRLKRSGCLLSPGGVSEYLCCAALLLLAMRKNGINISSRVHYNIFYVLHLMENCPPPTTAPQSGLNQRVDFQVTHEQQQILNHDIQPGDMVKIMAFAGTGKTSTLVRYAQQRPHLRFLYVAFNKSTASEAQHRFPENVVCKTVHSMAFRALGWRYQSMKKLCSNVKPFSVAWVLPKGRGGFVNAKVVTQTINAFFASADQRIGVDHVPREYKNTNGQMKRPSREEMMMFVKDAQDIWDRMMEVRPTKQAGYNMTHDGYLKLWQMQKPRLDKYDVIFIDEAQDCTPAVMDIMLSQECGKVLVGDPHQQIYTFRGAINALQAVPHTHLYYLTQSFRFGAEIAYIGATLLDVCKKVEKILVGGSQEGSVTGQGVEEYVDALLGSGCVRGHRREGTVAFLSRCNVTVFDQAVRLTNGNSPPRIHIVGGSDNFGLKKILDIWVLMQPEEDRKQKNLVIEDRFISSFCRQKQGGYWGLKIYAKHTEDRELEAKLAVVEKYNHRIPQLIERLYNCSVSSPHSADFILGTVHKSKGLEFDTVVITDDFVKIPCARHNLQRLTGCVTSNIPEDEWNLLYVAVTRAKKTLIITKTIQNILTLAGEYFLRSELTSTLVRDGQLPCCSTKDCQNHIREDTALTMHKIPIKYIDGADTGGPLCLTCVEQRMGQMAYLMAPAEEVKAMPYTEEEVELPVNIGMLMALL</sequence>
<dbReference type="PANTHER" id="PTHR11070">
    <property type="entry name" value="UVRD / RECB / PCRA DNA HELICASE FAMILY MEMBER"/>
    <property type="match status" value="1"/>
</dbReference>
<dbReference type="InterPro" id="IPR001810">
    <property type="entry name" value="F-box_dom"/>
</dbReference>
<evidence type="ECO:0000313" key="24">
    <source>
        <dbReference type="EMBL" id="KAG7454608.1"/>
    </source>
</evidence>
<dbReference type="Proteomes" id="UP001046870">
    <property type="component" value="Chromosome 25"/>
</dbReference>
<dbReference type="EMBL" id="JAFDVH010000025">
    <property type="protein sequence ID" value="KAG7454608.1"/>
    <property type="molecule type" value="Genomic_DNA"/>
</dbReference>
<evidence type="ECO:0000256" key="5">
    <source>
        <dbReference type="ARBA" id="ARBA00022454"/>
    </source>
</evidence>
<dbReference type="FunFam" id="1.20.1280.50:FF:000011">
    <property type="entry name" value="F-box DNA helicase 1"/>
    <property type="match status" value="1"/>
</dbReference>
<evidence type="ECO:0000256" key="10">
    <source>
        <dbReference type="ARBA" id="ARBA00022806"/>
    </source>
</evidence>
<evidence type="ECO:0000256" key="14">
    <source>
        <dbReference type="ARBA" id="ARBA00023235"/>
    </source>
</evidence>
<evidence type="ECO:0000256" key="20">
    <source>
        <dbReference type="ARBA" id="ARBA00075040"/>
    </source>
</evidence>
<dbReference type="EC" id="5.6.2.4" evidence="17"/>
<evidence type="ECO:0000256" key="21">
    <source>
        <dbReference type="ARBA" id="ARBA00079567"/>
    </source>
</evidence>
<feature type="region of interest" description="Disordered" evidence="22">
    <location>
        <begin position="69"/>
        <end position="106"/>
    </location>
</feature>
<dbReference type="PANTHER" id="PTHR11070:SF30">
    <property type="entry name" value="F-BOX DNA HELICASE 1"/>
    <property type="match status" value="1"/>
</dbReference>
<evidence type="ECO:0000256" key="22">
    <source>
        <dbReference type="SAM" id="MobiDB-lite"/>
    </source>
</evidence>
<dbReference type="InterPro" id="IPR000212">
    <property type="entry name" value="DNA_helicase_UvrD/REP"/>
</dbReference>
<dbReference type="InterPro" id="IPR027417">
    <property type="entry name" value="P-loop_NTPase"/>
</dbReference>
<keyword evidence="14" id="KW-0413">Isomerase</keyword>
<evidence type="ECO:0000256" key="3">
    <source>
        <dbReference type="ARBA" id="ARBA00004906"/>
    </source>
</evidence>
<dbReference type="Pfam" id="PF00580">
    <property type="entry name" value="UvrD-helicase"/>
    <property type="match status" value="1"/>
</dbReference>
<dbReference type="SUPFAM" id="SSF52540">
    <property type="entry name" value="P-loop containing nucleoside triphosphate hydrolases"/>
    <property type="match status" value="1"/>
</dbReference>
<comment type="pathway">
    <text evidence="3">Protein modification; protein ubiquitination.</text>
</comment>
<dbReference type="Gene3D" id="3.40.50.300">
    <property type="entry name" value="P-loop containing nucleotide triphosphate hydrolases"/>
    <property type="match status" value="2"/>
</dbReference>
<dbReference type="Pfam" id="PF13361">
    <property type="entry name" value="UvrD_C"/>
    <property type="match status" value="1"/>
</dbReference>
<evidence type="ECO:0000256" key="16">
    <source>
        <dbReference type="ARBA" id="ARBA00034617"/>
    </source>
</evidence>
<keyword evidence="8" id="KW-0833">Ubl conjugation pathway</keyword>
<keyword evidence="13" id="KW-0234">DNA repair</keyword>
<keyword evidence="7" id="KW-0227">DNA damage</keyword>
<dbReference type="GO" id="GO:0031297">
    <property type="term" value="P:replication fork processing"/>
    <property type="evidence" value="ECO:0007669"/>
    <property type="project" value="TreeGrafter"/>
</dbReference>
<evidence type="ECO:0000256" key="11">
    <source>
        <dbReference type="ARBA" id="ARBA00022840"/>
    </source>
</evidence>
<dbReference type="SMART" id="SM00256">
    <property type="entry name" value="FBOX"/>
    <property type="match status" value="1"/>
</dbReference>
<evidence type="ECO:0000256" key="12">
    <source>
        <dbReference type="ARBA" id="ARBA00023125"/>
    </source>
</evidence>
<dbReference type="GO" id="GO:0005694">
    <property type="term" value="C:chromosome"/>
    <property type="evidence" value="ECO:0007669"/>
    <property type="project" value="UniProtKB-SubCell"/>
</dbReference>